<keyword evidence="3" id="KW-1185">Reference proteome</keyword>
<evidence type="ECO:0000313" key="2">
    <source>
        <dbReference type="EMBL" id="MBA0613341.1"/>
    </source>
</evidence>
<evidence type="ECO:0000313" key="3">
    <source>
        <dbReference type="Proteomes" id="UP000593561"/>
    </source>
</evidence>
<name>A0A7J8RHW4_GOSDV</name>
<dbReference type="GO" id="GO:0004523">
    <property type="term" value="F:RNA-DNA hybrid ribonuclease activity"/>
    <property type="evidence" value="ECO:0007669"/>
    <property type="project" value="InterPro"/>
</dbReference>
<dbReference type="EMBL" id="JABFAC010000005">
    <property type="protein sequence ID" value="MBA0613341.1"/>
    <property type="molecule type" value="Genomic_DNA"/>
</dbReference>
<protein>
    <recommendedName>
        <fullName evidence="1">RNase H type-1 domain-containing protein</fullName>
    </recommendedName>
</protein>
<sequence length="273" mass="31815">MSRNRRVTKQSQFRFNANLVLEEDFMEEAKVNQMNRKCSMSMLNDRLIKLNNSNPDEEAIAEFTEIKLALNMKADKELCIEWINLVMRCVTLMSYSVVVNGVQREVFQPSTGGKGGTNQIRGNTLIFFADDSILFIEVNAVKRIVKEYERESGQLINFDKSFIYFSENVSFETQEQIGRFAEDLGFQRILVEGDALIVIRKMKSIAEDNSRIGMLIRANKYKSEKFEEIEFRHASSRVEELAAEDRRLQLEGNEDRRFFMQRKILSFRLPDLS</sequence>
<proteinExistence type="predicted"/>
<dbReference type="Proteomes" id="UP000593561">
    <property type="component" value="Unassembled WGS sequence"/>
</dbReference>
<dbReference type="AlphaFoldDB" id="A0A7J8RHW4"/>
<organism evidence="2 3">
    <name type="scientific">Gossypium davidsonii</name>
    <name type="common">Davidson's cotton</name>
    <name type="synonym">Gossypium klotzschianum subsp. davidsonii</name>
    <dbReference type="NCBI Taxonomy" id="34287"/>
    <lineage>
        <taxon>Eukaryota</taxon>
        <taxon>Viridiplantae</taxon>
        <taxon>Streptophyta</taxon>
        <taxon>Embryophyta</taxon>
        <taxon>Tracheophyta</taxon>
        <taxon>Spermatophyta</taxon>
        <taxon>Magnoliopsida</taxon>
        <taxon>eudicotyledons</taxon>
        <taxon>Gunneridae</taxon>
        <taxon>Pentapetalae</taxon>
        <taxon>rosids</taxon>
        <taxon>malvids</taxon>
        <taxon>Malvales</taxon>
        <taxon>Malvaceae</taxon>
        <taxon>Malvoideae</taxon>
        <taxon>Gossypium</taxon>
    </lineage>
</organism>
<dbReference type="InterPro" id="IPR002156">
    <property type="entry name" value="RNaseH_domain"/>
</dbReference>
<dbReference type="Pfam" id="PF13456">
    <property type="entry name" value="RVT_3"/>
    <property type="match status" value="1"/>
</dbReference>
<comment type="caution">
    <text evidence="2">The sequence shown here is derived from an EMBL/GenBank/DDBJ whole genome shotgun (WGS) entry which is preliminary data.</text>
</comment>
<accession>A0A7J8RHW4</accession>
<feature type="domain" description="RNase H type-1" evidence="1">
    <location>
        <begin position="180"/>
        <end position="235"/>
    </location>
</feature>
<feature type="non-terminal residue" evidence="2">
    <location>
        <position position="273"/>
    </location>
</feature>
<evidence type="ECO:0000259" key="1">
    <source>
        <dbReference type="Pfam" id="PF13456"/>
    </source>
</evidence>
<reference evidence="2 3" key="1">
    <citation type="journal article" date="2019" name="Genome Biol. Evol.">
        <title>Insights into the evolution of the New World diploid cottons (Gossypium, subgenus Houzingenia) based on genome sequencing.</title>
        <authorList>
            <person name="Grover C.E."/>
            <person name="Arick M.A. 2nd"/>
            <person name="Thrash A."/>
            <person name="Conover J.L."/>
            <person name="Sanders W.S."/>
            <person name="Peterson D.G."/>
            <person name="Frelichowski J.E."/>
            <person name="Scheffler J.A."/>
            <person name="Scheffler B.E."/>
            <person name="Wendel J.F."/>
        </authorList>
    </citation>
    <scope>NUCLEOTIDE SEQUENCE [LARGE SCALE GENOMIC DNA]</scope>
    <source>
        <strain evidence="2">27</strain>
        <tissue evidence="2">Leaf</tissue>
    </source>
</reference>
<dbReference type="GO" id="GO:0003676">
    <property type="term" value="F:nucleic acid binding"/>
    <property type="evidence" value="ECO:0007669"/>
    <property type="project" value="InterPro"/>
</dbReference>
<gene>
    <name evidence="2" type="ORF">Godav_013788</name>
</gene>